<organism evidence="2 3">
    <name type="scientific">Triparma columacea</name>
    <dbReference type="NCBI Taxonomy" id="722753"/>
    <lineage>
        <taxon>Eukaryota</taxon>
        <taxon>Sar</taxon>
        <taxon>Stramenopiles</taxon>
        <taxon>Ochrophyta</taxon>
        <taxon>Bolidophyceae</taxon>
        <taxon>Parmales</taxon>
        <taxon>Triparmaceae</taxon>
        <taxon>Triparma</taxon>
    </lineage>
</organism>
<dbReference type="OrthoDB" id="10379187at2759"/>
<feature type="compositionally biased region" description="Low complexity" evidence="1">
    <location>
        <begin position="158"/>
        <end position="168"/>
    </location>
</feature>
<dbReference type="EMBL" id="BRYA01001150">
    <property type="protein sequence ID" value="GMI39683.1"/>
    <property type="molecule type" value="Genomic_DNA"/>
</dbReference>
<dbReference type="Proteomes" id="UP001165065">
    <property type="component" value="Unassembled WGS sequence"/>
</dbReference>
<sequence length="401" mass="44765">MSNHRRNGTSYTTSDAANVRSALSRQMSMMNLAHTPSKRVFPALNSPSVSNRPRSDAFDLSEDPSAFPAPSTPSKTSLVSAKQPTPTLSTTQSWKRIKELLYQDRLVVLNFHELKPTMVAVPLPDCHYENMVDYIVESDSDSEEEEELKEVPPPVSPTPSTSPISTVSKMQPKPIPKSTSVLACYSDTLVPISFSTISGMGNYNQKRFFFDNSLVFCAVEKSRLKTVEKSVDPLSCRYGKFQIKARLRISDSSVSTQTTLLDVRVELNGAMFMRQLESCFPFLQSDEARVAAGDSDNGEDDLQETYTYDQNGNIIDHTRTVTIVVCRINVSDVPNPAAACQPGCVPTSRPRIITEETVNFYPVKLEINDDDDFHGVAPYIHYVYCKNDVPLYSWQETEKSP</sequence>
<evidence type="ECO:0000313" key="2">
    <source>
        <dbReference type="EMBL" id="GMI39683.1"/>
    </source>
</evidence>
<feature type="compositionally biased region" description="Polar residues" evidence="1">
    <location>
        <begin position="72"/>
        <end position="86"/>
    </location>
</feature>
<comment type="caution">
    <text evidence="2">The sequence shown here is derived from an EMBL/GenBank/DDBJ whole genome shotgun (WGS) entry which is preliminary data.</text>
</comment>
<reference evidence="3" key="1">
    <citation type="journal article" date="2023" name="Commun. Biol.">
        <title>Genome analysis of Parmales, the sister group of diatoms, reveals the evolutionary specialization of diatoms from phago-mixotrophs to photoautotrophs.</title>
        <authorList>
            <person name="Ban H."/>
            <person name="Sato S."/>
            <person name="Yoshikawa S."/>
            <person name="Yamada K."/>
            <person name="Nakamura Y."/>
            <person name="Ichinomiya M."/>
            <person name="Sato N."/>
            <person name="Blanc-Mathieu R."/>
            <person name="Endo H."/>
            <person name="Kuwata A."/>
            <person name="Ogata H."/>
        </authorList>
    </citation>
    <scope>NUCLEOTIDE SEQUENCE [LARGE SCALE GENOMIC DNA]</scope>
</reference>
<name>A0A9W7L836_9STRA</name>
<evidence type="ECO:0000256" key="1">
    <source>
        <dbReference type="SAM" id="MobiDB-lite"/>
    </source>
</evidence>
<dbReference type="AlphaFoldDB" id="A0A9W7L836"/>
<protein>
    <submittedName>
        <fullName evidence="2">Uncharacterized protein</fullName>
    </submittedName>
</protein>
<accession>A0A9W7L836</accession>
<gene>
    <name evidence="2" type="ORF">TrCOL_g3747</name>
</gene>
<feature type="region of interest" description="Disordered" evidence="1">
    <location>
        <begin position="40"/>
        <end position="86"/>
    </location>
</feature>
<evidence type="ECO:0000313" key="3">
    <source>
        <dbReference type="Proteomes" id="UP001165065"/>
    </source>
</evidence>
<feature type="region of interest" description="Disordered" evidence="1">
    <location>
        <begin position="138"/>
        <end position="172"/>
    </location>
</feature>
<keyword evidence="3" id="KW-1185">Reference proteome</keyword>
<feature type="compositionally biased region" description="Acidic residues" evidence="1">
    <location>
        <begin position="138"/>
        <end position="148"/>
    </location>
</feature>
<proteinExistence type="predicted"/>